<organism evidence="1 2">
    <name type="scientific">Salix suchowensis</name>
    <dbReference type="NCBI Taxonomy" id="1278906"/>
    <lineage>
        <taxon>Eukaryota</taxon>
        <taxon>Viridiplantae</taxon>
        <taxon>Streptophyta</taxon>
        <taxon>Embryophyta</taxon>
        <taxon>Tracheophyta</taxon>
        <taxon>Spermatophyta</taxon>
        <taxon>Magnoliopsida</taxon>
        <taxon>eudicotyledons</taxon>
        <taxon>Gunneridae</taxon>
        <taxon>Pentapetalae</taxon>
        <taxon>rosids</taxon>
        <taxon>fabids</taxon>
        <taxon>Malpighiales</taxon>
        <taxon>Salicaceae</taxon>
        <taxon>Saliceae</taxon>
        <taxon>Salix</taxon>
    </lineage>
</organism>
<protein>
    <submittedName>
        <fullName evidence="1">Uncharacterized protein</fullName>
    </submittedName>
</protein>
<keyword evidence="2" id="KW-1185">Reference proteome</keyword>
<feature type="non-terminal residue" evidence="1">
    <location>
        <position position="49"/>
    </location>
</feature>
<sequence length="49" mass="5818">MKEGARNLVGYVRTKGRWKLREREILKGGVWILEDKNQLSKYSVYCKCN</sequence>
<reference evidence="1" key="1">
    <citation type="submission" date="2022-10" db="EMBL/GenBank/DDBJ databases">
        <authorList>
            <person name="Hyden B.L."/>
            <person name="Feng K."/>
            <person name="Yates T."/>
            <person name="Jawdy S."/>
            <person name="Smart L.B."/>
            <person name="Muchero W."/>
        </authorList>
    </citation>
    <scope>NUCLEOTIDE SEQUENCE</scope>
    <source>
        <tissue evidence="1">Shoot tip</tissue>
    </source>
</reference>
<evidence type="ECO:0000313" key="2">
    <source>
        <dbReference type="Proteomes" id="UP001141253"/>
    </source>
</evidence>
<comment type="caution">
    <text evidence="1">The sequence shown here is derived from an EMBL/GenBank/DDBJ whole genome shotgun (WGS) entry which is preliminary data.</text>
</comment>
<gene>
    <name evidence="1" type="ORF">OIU77_026330</name>
</gene>
<reference evidence="1" key="2">
    <citation type="journal article" date="2023" name="Int. J. Mol. Sci.">
        <title>De Novo Assembly and Annotation of 11 Diverse Shrub Willow (Salix) Genomes Reveals Novel Gene Organization in Sex-Linked Regions.</title>
        <authorList>
            <person name="Hyden B."/>
            <person name="Feng K."/>
            <person name="Yates T.B."/>
            <person name="Jawdy S."/>
            <person name="Cereghino C."/>
            <person name="Smart L.B."/>
            <person name="Muchero W."/>
        </authorList>
    </citation>
    <scope>NUCLEOTIDE SEQUENCE</scope>
    <source>
        <tissue evidence="1">Shoot tip</tissue>
    </source>
</reference>
<evidence type="ECO:0000313" key="1">
    <source>
        <dbReference type="EMBL" id="KAJ6387731.1"/>
    </source>
</evidence>
<proteinExistence type="predicted"/>
<accession>A0ABQ9BL48</accession>
<name>A0ABQ9BL48_9ROSI</name>
<dbReference type="Proteomes" id="UP001141253">
    <property type="component" value="Chromosome 3"/>
</dbReference>
<dbReference type="EMBL" id="JAPFFI010000007">
    <property type="protein sequence ID" value="KAJ6387731.1"/>
    <property type="molecule type" value="Genomic_DNA"/>
</dbReference>